<feature type="signal peptide" evidence="7">
    <location>
        <begin position="1"/>
        <end position="22"/>
    </location>
</feature>
<dbReference type="GO" id="GO:0043190">
    <property type="term" value="C:ATP-binding cassette (ABC) transporter complex"/>
    <property type="evidence" value="ECO:0007669"/>
    <property type="project" value="InterPro"/>
</dbReference>
<keyword evidence="7" id="KW-0732">Signal</keyword>
<sequence>MNKSTLKALAFIAIAVMTASCAGKGGQVRELDAAGATFPLPYYTEAFKAYEEQSGIHINYGAVGSGGGIRSLKDEVVHFAATDAFLSDEDMAEMPRPVVHIPTCMGAVVIAYNCPEISQLNLTGEIIANIYLGKITRWNDPAIAAINPDQKLPDKEISPVYRSDGSGTTNVFSDYLTKVSTDWATQVGKGKSLKWPTGMAAKGNPGVAGVIAQTDGALGYVGSEYSFSLDIPTAMVQNQAGNFVLPSLESISAAAAGEVAPDTRQMITNSSHPEAYPISCLTWLIAYQEMQYDNHSEAEAVETARLLNWMLSDEAQAITSQIHFAPLSAEMIAAAKAQLAKLTYGGKPIDLTSSPKK</sequence>
<dbReference type="RefSeq" id="WP_013760611.1">
    <property type="nucleotide sequence ID" value="NC_015501.1"/>
</dbReference>
<dbReference type="InterPro" id="IPR050962">
    <property type="entry name" value="Phosphate-bind_PstS"/>
</dbReference>
<dbReference type="EMBL" id="CP002689">
    <property type="protein sequence ID" value="AEE13198.1"/>
    <property type="molecule type" value="Genomic_DNA"/>
</dbReference>
<dbReference type="KEGG" id="pah:Poras_1258"/>
<organism evidence="9 10">
    <name type="scientific">Porphyromonas asaccharolytica (strain ATCC 25260 / DSM 20707 / BCRC 10618 / CCUG 7834 / JCM 6326 / LMG 13178 / VPI 4198 / B440)</name>
    <name type="common">Bacteroides asaccharolyticus</name>
    <dbReference type="NCBI Taxonomy" id="879243"/>
    <lineage>
        <taxon>Bacteria</taxon>
        <taxon>Pseudomonadati</taxon>
        <taxon>Bacteroidota</taxon>
        <taxon>Bacteroidia</taxon>
        <taxon>Bacteroidales</taxon>
        <taxon>Porphyromonadaceae</taxon>
        <taxon>Porphyromonas</taxon>
    </lineage>
</organism>
<evidence type="ECO:0000313" key="9">
    <source>
        <dbReference type="EMBL" id="AEE13198.1"/>
    </source>
</evidence>
<dbReference type="OrthoDB" id="9783488at2"/>
<comment type="subunit">
    <text evidence="3">The complex is composed of two ATP-binding proteins (PstB), two transmembrane proteins (PstC and PstA) and a solute-binding protein (PstS).</text>
</comment>
<evidence type="ECO:0000256" key="1">
    <source>
        <dbReference type="ARBA" id="ARBA00002841"/>
    </source>
</evidence>
<dbReference type="Pfam" id="PF12849">
    <property type="entry name" value="PBP_like_2"/>
    <property type="match status" value="1"/>
</dbReference>
<dbReference type="PANTHER" id="PTHR42996">
    <property type="entry name" value="PHOSPHATE-BINDING PROTEIN PSTS"/>
    <property type="match status" value="1"/>
</dbReference>
<evidence type="ECO:0000256" key="2">
    <source>
        <dbReference type="ARBA" id="ARBA00008725"/>
    </source>
</evidence>
<dbReference type="InterPro" id="IPR005673">
    <property type="entry name" value="ABC_phos-bd_PstS"/>
</dbReference>
<feature type="domain" description="PBP" evidence="8">
    <location>
        <begin position="27"/>
        <end position="314"/>
    </location>
</feature>
<dbReference type="SUPFAM" id="SSF53850">
    <property type="entry name" value="Periplasmic binding protein-like II"/>
    <property type="match status" value="1"/>
</dbReference>
<evidence type="ECO:0000256" key="7">
    <source>
        <dbReference type="SAM" id="SignalP"/>
    </source>
</evidence>
<dbReference type="AlphaFoldDB" id="F4KM32"/>
<evidence type="ECO:0000259" key="8">
    <source>
        <dbReference type="Pfam" id="PF12849"/>
    </source>
</evidence>
<evidence type="ECO:0000313" key="10">
    <source>
        <dbReference type="Proteomes" id="UP000006545"/>
    </source>
</evidence>
<comment type="function">
    <text evidence="1">Part of the ABC transporter complex PstSACB involved in phosphate import.</text>
</comment>
<dbReference type="GO" id="GO:0035435">
    <property type="term" value="P:phosphate ion transmembrane transport"/>
    <property type="evidence" value="ECO:0007669"/>
    <property type="project" value="InterPro"/>
</dbReference>
<evidence type="ECO:0000256" key="6">
    <source>
        <dbReference type="PIRNR" id="PIRNR002756"/>
    </source>
</evidence>
<keyword evidence="10" id="KW-1185">Reference proteome</keyword>
<keyword evidence="4 6" id="KW-0813">Transport</keyword>
<dbReference type="GO" id="GO:0042301">
    <property type="term" value="F:phosphate ion binding"/>
    <property type="evidence" value="ECO:0007669"/>
    <property type="project" value="InterPro"/>
</dbReference>
<evidence type="ECO:0000256" key="4">
    <source>
        <dbReference type="ARBA" id="ARBA00022448"/>
    </source>
</evidence>
<dbReference type="STRING" id="879243.Poras_1258"/>
<name>F4KM32_PORAD</name>
<dbReference type="NCBIfam" id="TIGR00975">
    <property type="entry name" value="3a0107s03"/>
    <property type="match status" value="1"/>
</dbReference>
<gene>
    <name evidence="9" type="ordered locus">Poras_1258</name>
</gene>
<evidence type="ECO:0000256" key="5">
    <source>
        <dbReference type="ARBA" id="ARBA00022592"/>
    </source>
</evidence>
<dbReference type="eggNOG" id="COG0226">
    <property type="taxonomic scope" value="Bacteria"/>
</dbReference>
<comment type="similarity">
    <text evidence="2 6">Belongs to the PstS family.</text>
</comment>
<proteinExistence type="inferred from homology"/>
<dbReference type="HOGENOM" id="CLU_034528_1_1_10"/>
<feature type="chain" id="PRO_5003311755" description="Phosphate-binding protein" evidence="7">
    <location>
        <begin position="23"/>
        <end position="357"/>
    </location>
</feature>
<dbReference type="PANTHER" id="PTHR42996:SF1">
    <property type="entry name" value="PHOSPHATE-BINDING PROTEIN PSTS"/>
    <property type="match status" value="1"/>
</dbReference>
<dbReference type="Proteomes" id="UP000006545">
    <property type="component" value="Chromosome"/>
</dbReference>
<dbReference type="PIRSF" id="PIRSF002756">
    <property type="entry name" value="PstS"/>
    <property type="match status" value="1"/>
</dbReference>
<dbReference type="CDD" id="cd13565">
    <property type="entry name" value="PBP2_PstS"/>
    <property type="match status" value="1"/>
</dbReference>
<keyword evidence="5 6" id="KW-0592">Phosphate transport</keyword>
<evidence type="ECO:0000256" key="3">
    <source>
        <dbReference type="ARBA" id="ARBA00011529"/>
    </source>
</evidence>
<protein>
    <recommendedName>
        <fullName evidence="6">Phosphate-binding protein</fullName>
    </recommendedName>
</protein>
<reference evidence="10" key="1">
    <citation type="submission" date="2011-04" db="EMBL/GenBank/DDBJ databases">
        <title>The complete genome of Porphyromonas asaccharolytica DSM 20707.</title>
        <authorList>
            <person name="Lucas S."/>
            <person name="Han J."/>
            <person name="Lapidus A."/>
            <person name="Bruce D."/>
            <person name="Goodwin L."/>
            <person name="Pitluck S."/>
            <person name="Peters L."/>
            <person name="Kyrpides N."/>
            <person name="Mavromatis K."/>
            <person name="Ivanova N."/>
            <person name="Ovchinnikova G."/>
            <person name="Pagani I."/>
            <person name="Lu M."/>
            <person name="Detter J.C."/>
            <person name="Tapia R."/>
            <person name="Han C."/>
            <person name="Land M."/>
            <person name="Hauser L."/>
            <person name="Markowitz V."/>
            <person name="Cheng J.-F."/>
            <person name="Hugenholtz P."/>
            <person name="Woyke T."/>
            <person name="Wu D."/>
            <person name="Gronow S."/>
            <person name="Wellnitz S."/>
            <person name="Brambilla E."/>
            <person name="Klenk H.-P."/>
            <person name="Eisen J.A."/>
        </authorList>
    </citation>
    <scope>NUCLEOTIDE SEQUENCE [LARGE SCALE GENOMIC DNA]</scope>
    <source>
        <strain evidence="10">ATCC 25260 / DSM 20707 / VPI 4198</strain>
    </source>
</reference>
<dbReference type="InterPro" id="IPR024370">
    <property type="entry name" value="PBP_domain"/>
</dbReference>
<dbReference type="PROSITE" id="PS51257">
    <property type="entry name" value="PROKAR_LIPOPROTEIN"/>
    <property type="match status" value="1"/>
</dbReference>
<accession>F4KM32</accession>
<dbReference type="Gene3D" id="3.40.190.10">
    <property type="entry name" value="Periplasmic binding protein-like II"/>
    <property type="match status" value="2"/>
</dbReference>